<feature type="domain" description="Cytidyltransferase-like" evidence="11">
    <location>
        <begin position="8"/>
        <end position="176"/>
    </location>
</feature>
<dbReference type="GO" id="GO:0005524">
    <property type="term" value="F:ATP binding"/>
    <property type="evidence" value="ECO:0007669"/>
    <property type="project" value="UniProtKB-KW"/>
</dbReference>
<dbReference type="InterPro" id="IPR004821">
    <property type="entry name" value="Cyt_trans-like"/>
</dbReference>
<comment type="caution">
    <text evidence="12">The sequence shown here is derived from an EMBL/GenBank/DDBJ whole genome shotgun (WGS) entry which is preliminary data.</text>
</comment>
<keyword evidence="13" id="KW-1185">Reference proteome</keyword>
<evidence type="ECO:0000313" key="12">
    <source>
        <dbReference type="EMBL" id="MBE5040292.1"/>
    </source>
</evidence>
<evidence type="ECO:0000256" key="2">
    <source>
        <dbReference type="ARBA" id="ARBA00005019"/>
    </source>
</evidence>
<gene>
    <name evidence="10" type="primary">nadD</name>
    <name evidence="12" type="ORF">INF28_07430</name>
</gene>
<dbReference type="GO" id="GO:0009435">
    <property type="term" value="P:NAD+ biosynthetic process"/>
    <property type="evidence" value="ECO:0007669"/>
    <property type="project" value="UniProtKB-UniRule"/>
</dbReference>
<dbReference type="CDD" id="cd02165">
    <property type="entry name" value="NMNAT"/>
    <property type="match status" value="1"/>
</dbReference>
<sequence length="210" mass="24260">MTEKNIGIMGGTFDPPHMGHLVMAEYVREALSLDEIWFIPVGKIPHKDSSHTASAKDRLAMVRLAVADNPYFTVNSIEADVPEYSYTCETLEKLKQQFPEYCFTFIVGADSLDYMERWKEPERIFRACTVAAVHRMGYSNEETGRKKAELEKRYHAVISIISVPCIQISSTEIRERISVGLSVRYLVPETVLQYMDRHLLYRKNFTEIKR</sequence>
<dbReference type="GO" id="GO:0004515">
    <property type="term" value="F:nicotinate-nucleotide adenylyltransferase activity"/>
    <property type="evidence" value="ECO:0007669"/>
    <property type="project" value="UniProtKB-UniRule"/>
</dbReference>
<dbReference type="EC" id="2.7.7.18" evidence="10"/>
<evidence type="ECO:0000256" key="4">
    <source>
        <dbReference type="ARBA" id="ARBA00022679"/>
    </source>
</evidence>
<evidence type="ECO:0000256" key="5">
    <source>
        <dbReference type="ARBA" id="ARBA00022695"/>
    </source>
</evidence>
<keyword evidence="7 10" id="KW-0067">ATP-binding</keyword>
<evidence type="ECO:0000256" key="6">
    <source>
        <dbReference type="ARBA" id="ARBA00022741"/>
    </source>
</evidence>
<dbReference type="Pfam" id="PF01467">
    <property type="entry name" value="CTP_transf_like"/>
    <property type="match status" value="1"/>
</dbReference>
<dbReference type="PANTHER" id="PTHR39321:SF3">
    <property type="entry name" value="PHOSPHOPANTETHEINE ADENYLYLTRANSFERASE"/>
    <property type="match status" value="1"/>
</dbReference>
<keyword evidence="6 10" id="KW-0547">Nucleotide-binding</keyword>
<dbReference type="NCBIfam" id="TIGR00125">
    <property type="entry name" value="cyt_tran_rel"/>
    <property type="match status" value="1"/>
</dbReference>
<dbReference type="EMBL" id="JADCKB010000013">
    <property type="protein sequence ID" value="MBE5040292.1"/>
    <property type="molecule type" value="Genomic_DNA"/>
</dbReference>
<evidence type="ECO:0000313" key="13">
    <source>
        <dbReference type="Proteomes" id="UP000806542"/>
    </source>
</evidence>
<evidence type="ECO:0000259" key="11">
    <source>
        <dbReference type="Pfam" id="PF01467"/>
    </source>
</evidence>
<protein>
    <recommendedName>
        <fullName evidence="10">Probable nicotinate-nucleotide adenylyltransferase</fullName>
        <ecNumber evidence="10">2.7.7.18</ecNumber>
    </recommendedName>
    <alternativeName>
        <fullName evidence="10">Deamido-NAD(+) diphosphorylase</fullName>
    </alternativeName>
    <alternativeName>
        <fullName evidence="10">Deamido-NAD(+) pyrophosphorylase</fullName>
    </alternativeName>
    <alternativeName>
        <fullName evidence="10">Nicotinate mononucleotide adenylyltransferase</fullName>
        <shortName evidence="10">NaMN adenylyltransferase</shortName>
    </alternativeName>
</protein>
<dbReference type="HAMAP" id="MF_00244">
    <property type="entry name" value="NaMN_adenylyltr"/>
    <property type="match status" value="1"/>
</dbReference>
<evidence type="ECO:0000256" key="1">
    <source>
        <dbReference type="ARBA" id="ARBA00002324"/>
    </source>
</evidence>
<dbReference type="SUPFAM" id="SSF52374">
    <property type="entry name" value="Nucleotidylyl transferase"/>
    <property type="match status" value="1"/>
</dbReference>
<accession>A0A9D5M6A5</accession>
<evidence type="ECO:0000256" key="10">
    <source>
        <dbReference type="HAMAP-Rule" id="MF_00244"/>
    </source>
</evidence>
<evidence type="ECO:0000256" key="8">
    <source>
        <dbReference type="ARBA" id="ARBA00023027"/>
    </source>
</evidence>
<dbReference type="PANTHER" id="PTHR39321">
    <property type="entry name" value="NICOTINATE-NUCLEOTIDE ADENYLYLTRANSFERASE-RELATED"/>
    <property type="match status" value="1"/>
</dbReference>
<organism evidence="12 13">
    <name type="scientific">Ructibacterium gallinarum</name>
    <dbReference type="NCBI Taxonomy" id="2779355"/>
    <lineage>
        <taxon>Bacteria</taxon>
        <taxon>Bacillati</taxon>
        <taxon>Bacillota</taxon>
        <taxon>Clostridia</taxon>
        <taxon>Eubacteriales</taxon>
        <taxon>Oscillospiraceae</taxon>
        <taxon>Ructibacterium</taxon>
    </lineage>
</organism>
<evidence type="ECO:0000256" key="9">
    <source>
        <dbReference type="ARBA" id="ARBA00048721"/>
    </source>
</evidence>
<evidence type="ECO:0000256" key="7">
    <source>
        <dbReference type="ARBA" id="ARBA00022840"/>
    </source>
</evidence>
<comment type="similarity">
    <text evidence="10">Belongs to the NadD family.</text>
</comment>
<dbReference type="Gene3D" id="3.40.50.620">
    <property type="entry name" value="HUPs"/>
    <property type="match status" value="1"/>
</dbReference>
<comment type="function">
    <text evidence="1 10">Catalyzes the reversible adenylation of nicotinate mononucleotide (NaMN) to nicotinic acid adenine dinucleotide (NaAD).</text>
</comment>
<evidence type="ECO:0000256" key="3">
    <source>
        <dbReference type="ARBA" id="ARBA00022642"/>
    </source>
</evidence>
<reference evidence="12" key="1">
    <citation type="submission" date="2020-10" db="EMBL/GenBank/DDBJ databases">
        <title>ChiBAC.</title>
        <authorList>
            <person name="Zenner C."/>
            <person name="Hitch T.C.A."/>
            <person name="Clavel T."/>
        </authorList>
    </citation>
    <scope>NUCLEOTIDE SEQUENCE</scope>
    <source>
        <strain evidence="12">DSM 107454</strain>
    </source>
</reference>
<comment type="catalytic activity">
    <reaction evidence="9 10">
        <text>nicotinate beta-D-ribonucleotide + ATP + H(+) = deamido-NAD(+) + diphosphate</text>
        <dbReference type="Rhea" id="RHEA:22860"/>
        <dbReference type="ChEBI" id="CHEBI:15378"/>
        <dbReference type="ChEBI" id="CHEBI:30616"/>
        <dbReference type="ChEBI" id="CHEBI:33019"/>
        <dbReference type="ChEBI" id="CHEBI:57502"/>
        <dbReference type="ChEBI" id="CHEBI:58437"/>
        <dbReference type="EC" id="2.7.7.18"/>
    </reaction>
</comment>
<dbReference type="NCBIfam" id="TIGR00482">
    <property type="entry name" value="nicotinate (nicotinamide) nucleotide adenylyltransferase"/>
    <property type="match status" value="1"/>
</dbReference>
<dbReference type="AlphaFoldDB" id="A0A9D5M6A5"/>
<dbReference type="NCBIfam" id="NF000840">
    <property type="entry name" value="PRK00071.1-3"/>
    <property type="match status" value="1"/>
</dbReference>
<comment type="pathway">
    <text evidence="2 10">Cofactor biosynthesis; NAD(+) biosynthesis; deamido-NAD(+) from nicotinate D-ribonucleotide: step 1/1.</text>
</comment>
<dbReference type="RefSeq" id="WP_226392843.1">
    <property type="nucleotide sequence ID" value="NZ_JADCKB010000013.1"/>
</dbReference>
<dbReference type="InterPro" id="IPR014729">
    <property type="entry name" value="Rossmann-like_a/b/a_fold"/>
</dbReference>
<name>A0A9D5M6A5_9FIRM</name>
<keyword evidence="4 10" id="KW-0808">Transferase</keyword>
<dbReference type="Proteomes" id="UP000806542">
    <property type="component" value="Unassembled WGS sequence"/>
</dbReference>
<dbReference type="InterPro" id="IPR005248">
    <property type="entry name" value="NadD/NMNAT"/>
</dbReference>
<keyword evidence="5 10" id="KW-0548">Nucleotidyltransferase</keyword>
<keyword evidence="8 10" id="KW-0520">NAD</keyword>
<proteinExistence type="inferred from homology"/>
<keyword evidence="3 10" id="KW-0662">Pyridine nucleotide biosynthesis</keyword>